<feature type="compositionally biased region" description="Pro residues" evidence="2">
    <location>
        <begin position="242"/>
        <end position="268"/>
    </location>
</feature>
<dbReference type="Gene3D" id="3.40.50.720">
    <property type="entry name" value="NAD(P)-binding Rossmann-like Domain"/>
    <property type="match status" value="2"/>
</dbReference>
<dbReference type="InterPro" id="IPR036291">
    <property type="entry name" value="NAD(P)-bd_dom_sf"/>
</dbReference>
<gene>
    <name evidence="5" type="ORF">Mam01_33020</name>
</gene>
<evidence type="ECO:0000256" key="2">
    <source>
        <dbReference type="SAM" id="MobiDB-lite"/>
    </source>
</evidence>
<comment type="caution">
    <text evidence="5">The sequence shown here is derived from an EMBL/GenBank/DDBJ whole genome shotgun (WGS) entry which is preliminary data.</text>
</comment>
<feature type="compositionally biased region" description="Low complexity" evidence="2">
    <location>
        <begin position="230"/>
        <end position="241"/>
    </location>
</feature>
<evidence type="ECO:0000313" key="6">
    <source>
        <dbReference type="Proteomes" id="UP000651728"/>
    </source>
</evidence>
<name>A0ABQ4FEH0_9ACTN</name>
<evidence type="ECO:0000256" key="3">
    <source>
        <dbReference type="SAM" id="Phobius"/>
    </source>
</evidence>
<feature type="transmembrane region" description="Helical" evidence="3">
    <location>
        <begin position="6"/>
        <end position="25"/>
    </location>
</feature>
<dbReference type="SUPFAM" id="SSF51735">
    <property type="entry name" value="NAD(P)-binding Rossmann-fold domains"/>
    <property type="match status" value="1"/>
</dbReference>
<feature type="region of interest" description="Disordered" evidence="2">
    <location>
        <begin position="230"/>
        <end position="277"/>
    </location>
</feature>
<dbReference type="EMBL" id="BOOB01000021">
    <property type="protein sequence ID" value="GIH33138.1"/>
    <property type="molecule type" value="Genomic_DNA"/>
</dbReference>
<organism evidence="5 6">
    <name type="scientific">Microbispora amethystogenes</name>
    <dbReference type="NCBI Taxonomy" id="1427754"/>
    <lineage>
        <taxon>Bacteria</taxon>
        <taxon>Bacillati</taxon>
        <taxon>Actinomycetota</taxon>
        <taxon>Actinomycetes</taxon>
        <taxon>Streptosporangiales</taxon>
        <taxon>Streptosporangiaceae</taxon>
        <taxon>Microbispora</taxon>
    </lineage>
</organism>
<feature type="domain" description="NAD-dependent epimerase/dehydratase" evidence="4">
    <location>
        <begin position="23"/>
        <end position="198"/>
    </location>
</feature>
<dbReference type="InterPro" id="IPR001509">
    <property type="entry name" value="Epimerase_deHydtase"/>
</dbReference>
<keyword evidence="6" id="KW-1185">Reference proteome</keyword>
<keyword evidence="3" id="KW-1133">Transmembrane helix</keyword>
<evidence type="ECO:0000313" key="5">
    <source>
        <dbReference type="EMBL" id="GIH33138.1"/>
    </source>
</evidence>
<dbReference type="Pfam" id="PF01370">
    <property type="entry name" value="Epimerase"/>
    <property type="match status" value="1"/>
</dbReference>
<reference evidence="5 6" key="1">
    <citation type="submission" date="2021-01" db="EMBL/GenBank/DDBJ databases">
        <title>Whole genome shotgun sequence of Microbispora amethystogenes NBRC 101907.</title>
        <authorList>
            <person name="Komaki H."/>
            <person name="Tamura T."/>
        </authorList>
    </citation>
    <scope>NUCLEOTIDE SEQUENCE [LARGE SCALE GENOMIC DNA]</scope>
    <source>
        <strain evidence="5 6">NBRC 101907</strain>
    </source>
</reference>
<evidence type="ECO:0000256" key="1">
    <source>
        <dbReference type="ARBA" id="ARBA00007637"/>
    </source>
</evidence>
<keyword evidence="3" id="KW-0472">Membrane</keyword>
<comment type="similarity">
    <text evidence="1">Belongs to the NAD(P)-dependent epimerase/dehydratase family.</text>
</comment>
<sequence>MQANDFLVTLIVSLLANWGIIMILVTGGRGFIGAHVVRALLDLGERCVLGQRSAGAPPALLRGAPDGHAVMEPLDCADAGSVRAVGRRHRITGIVHLAAAGLGSSPPLEEAQANTAGLFTVLRAAREWGVTRVVAASTIGVYAGVGGRSYREDAPLPVASPHPIPASKKIGEIVADLAASSGQEVVSVRIGAIWGPLGRPSSPFFAAPGLVHAAVRAGARSGAGDAEAVRGGLAPLGASPAGPSPAGPSPAGPSPAGPSPAEPPPARPSPVGAAPGGPAVAGAPPVYAEDSIDMCYARDCGRAIALLQTARALRHRTYNVGSGRVTANHEVAAAVGRVVPGAVPALLPGRTPGSSGLDAPLDVARLREDTGFVPEYDLDRAVADYVGWLRAGHPR</sequence>
<proteinExistence type="inferred from homology"/>
<keyword evidence="3" id="KW-0812">Transmembrane</keyword>
<accession>A0ABQ4FEH0</accession>
<dbReference type="PANTHER" id="PTHR43000">
    <property type="entry name" value="DTDP-D-GLUCOSE 4,6-DEHYDRATASE-RELATED"/>
    <property type="match status" value="1"/>
</dbReference>
<dbReference type="Proteomes" id="UP000651728">
    <property type="component" value="Unassembled WGS sequence"/>
</dbReference>
<evidence type="ECO:0000259" key="4">
    <source>
        <dbReference type="Pfam" id="PF01370"/>
    </source>
</evidence>
<protein>
    <recommendedName>
        <fullName evidence="4">NAD-dependent epimerase/dehydratase domain-containing protein</fullName>
    </recommendedName>
</protein>